<protein>
    <recommendedName>
        <fullName evidence="6 7">Methionine aminopeptidase</fullName>
        <shortName evidence="6">MAP</shortName>
        <shortName evidence="6">MetAP</shortName>
        <ecNumber evidence="6 7">3.4.11.18</ecNumber>
    </recommendedName>
    <alternativeName>
        <fullName evidence="6">Peptidase M</fullName>
    </alternativeName>
</protein>
<comment type="catalytic activity">
    <reaction evidence="6 7">
        <text>Release of N-terminal amino acids, preferentially methionine, from peptides and arylamides.</text>
        <dbReference type="EC" id="3.4.11.18"/>
    </reaction>
</comment>
<evidence type="ECO:0000256" key="1">
    <source>
        <dbReference type="ARBA" id="ARBA00002521"/>
    </source>
</evidence>
<name>A0A3E2NR01_9SPHI</name>
<keyword evidence="3 6" id="KW-0645">Protease</keyword>
<dbReference type="RefSeq" id="WP_117383892.1">
    <property type="nucleotide sequence ID" value="NZ_QWDE01000002.1"/>
</dbReference>
<feature type="binding site" evidence="6">
    <location>
        <position position="107"/>
    </location>
    <ligand>
        <name>a divalent metal cation</name>
        <dbReference type="ChEBI" id="CHEBI:60240"/>
        <label>2</label>
        <note>catalytic</note>
    </ligand>
</feature>
<evidence type="ECO:0000256" key="7">
    <source>
        <dbReference type="RuleBase" id="RU003653"/>
    </source>
</evidence>
<comment type="cofactor">
    <cofactor evidence="6">
        <name>Co(2+)</name>
        <dbReference type="ChEBI" id="CHEBI:48828"/>
    </cofactor>
    <cofactor evidence="6">
        <name>Zn(2+)</name>
        <dbReference type="ChEBI" id="CHEBI:29105"/>
    </cofactor>
    <cofactor evidence="6">
        <name>Mn(2+)</name>
        <dbReference type="ChEBI" id="CHEBI:29035"/>
    </cofactor>
    <cofactor evidence="6">
        <name>Fe(2+)</name>
        <dbReference type="ChEBI" id="CHEBI:29033"/>
    </cofactor>
    <text evidence="6">Binds 2 divalent metal cations per subunit. Has a high-affinity and a low affinity metal-binding site. The true nature of the physiological cofactor is under debate. The enzyme is active with cobalt, zinc, manganese or divalent iron ions. Most likely, methionine aminopeptidases function as mononuclear Fe(2+)-metalloproteases under physiological conditions, and the catalytically relevant metal-binding site has been assigned to the histidine-containing high-affinity site.</text>
</comment>
<dbReference type="Proteomes" id="UP000260823">
    <property type="component" value="Unassembled WGS sequence"/>
</dbReference>
<feature type="binding site" evidence="6">
    <location>
        <position position="177"/>
    </location>
    <ligand>
        <name>substrate</name>
    </ligand>
</feature>
<dbReference type="PRINTS" id="PR00599">
    <property type="entry name" value="MAPEPTIDASE"/>
</dbReference>
<proteinExistence type="inferred from homology"/>
<evidence type="ECO:0000256" key="3">
    <source>
        <dbReference type="ARBA" id="ARBA00022670"/>
    </source>
</evidence>
<dbReference type="GO" id="GO:0005829">
    <property type="term" value="C:cytosol"/>
    <property type="evidence" value="ECO:0007669"/>
    <property type="project" value="TreeGrafter"/>
</dbReference>
<gene>
    <name evidence="6 9" type="primary">map</name>
    <name evidence="9" type="ORF">DYU05_14920</name>
</gene>
<dbReference type="HAMAP" id="MF_01974">
    <property type="entry name" value="MetAP_1"/>
    <property type="match status" value="1"/>
</dbReference>
<evidence type="ECO:0000256" key="6">
    <source>
        <dbReference type="HAMAP-Rule" id="MF_01974"/>
    </source>
</evidence>
<dbReference type="NCBIfam" id="TIGR00500">
    <property type="entry name" value="met_pdase_I"/>
    <property type="match status" value="1"/>
</dbReference>
<feature type="binding site" evidence="6">
    <location>
        <position position="170"/>
    </location>
    <ligand>
        <name>a divalent metal cation</name>
        <dbReference type="ChEBI" id="CHEBI:60240"/>
        <label>2</label>
        <note>catalytic</note>
    </ligand>
</feature>
<comment type="similarity">
    <text evidence="6">Belongs to the peptidase M24A family. Methionine aminopeptidase type 1 subfamily.</text>
</comment>
<dbReference type="GO" id="GO:0070006">
    <property type="term" value="F:metalloaminopeptidase activity"/>
    <property type="evidence" value="ECO:0007669"/>
    <property type="project" value="UniProtKB-UniRule"/>
</dbReference>
<comment type="function">
    <text evidence="1 6">Removes the N-terminal methionine from nascent proteins. The N-terminal methionine is often cleaved when the second residue in the primary sequence is small and uncharged (Met-Ala-, Cys, Gly, Pro, Ser, Thr, or Val). Requires deformylation of the N(alpha)-formylated initiator methionine before it can be hydrolyzed.</text>
</comment>
<dbReference type="CDD" id="cd01086">
    <property type="entry name" value="MetAP1"/>
    <property type="match status" value="1"/>
</dbReference>
<evidence type="ECO:0000256" key="4">
    <source>
        <dbReference type="ARBA" id="ARBA00022723"/>
    </source>
</evidence>
<evidence type="ECO:0000313" key="9">
    <source>
        <dbReference type="EMBL" id="RFZ83422.1"/>
    </source>
</evidence>
<organism evidence="9 10">
    <name type="scientific">Mucilaginibacter terrenus</name>
    <dbReference type="NCBI Taxonomy" id="2482727"/>
    <lineage>
        <taxon>Bacteria</taxon>
        <taxon>Pseudomonadati</taxon>
        <taxon>Bacteroidota</taxon>
        <taxon>Sphingobacteriia</taxon>
        <taxon>Sphingobacteriales</taxon>
        <taxon>Sphingobacteriaceae</taxon>
        <taxon>Mucilaginibacter</taxon>
    </lineage>
</organism>
<dbReference type="InterPro" id="IPR001714">
    <property type="entry name" value="Pept_M24_MAP"/>
</dbReference>
<keyword evidence="5 6" id="KW-0378">Hydrolase</keyword>
<feature type="binding site" evidence="6">
    <location>
        <position position="234"/>
    </location>
    <ligand>
        <name>a divalent metal cation</name>
        <dbReference type="ChEBI" id="CHEBI:60240"/>
        <label>1</label>
    </ligand>
</feature>
<feature type="domain" description="Peptidase M24" evidence="8">
    <location>
        <begin position="13"/>
        <end position="240"/>
    </location>
</feature>
<keyword evidence="2 6" id="KW-0031">Aminopeptidase</keyword>
<evidence type="ECO:0000256" key="5">
    <source>
        <dbReference type="ARBA" id="ARBA00022801"/>
    </source>
</evidence>
<dbReference type="InterPro" id="IPR002467">
    <property type="entry name" value="Pept_M24A_MAP1"/>
</dbReference>
<dbReference type="Pfam" id="PF00557">
    <property type="entry name" value="Peptidase_M24"/>
    <property type="match status" value="1"/>
</dbReference>
<dbReference type="GO" id="GO:0046872">
    <property type="term" value="F:metal ion binding"/>
    <property type="evidence" value="ECO:0007669"/>
    <property type="project" value="UniProtKB-UniRule"/>
</dbReference>
<dbReference type="InterPro" id="IPR036005">
    <property type="entry name" value="Creatinase/aminopeptidase-like"/>
</dbReference>
<accession>A0A3E2NR01</accession>
<feature type="binding site" evidence="6">
    <location>
        <position position="203"/>
    </location>
    <ligand>
        <name>a divalent metal cation</name>
        <dbReference type="ChEBI" id="CHEBI:60240"/>
        <label>2</label>
        <note>catalytic</note>
    </ligand>
</feature>
<reference evidence="9 10" key="1">
    <citation type="submission" date="2018-08" db="EMBL/GenBank/DDBJ databases">
        <title>Mucilaginibacter terrae sp. nov., isolated from manganese diggings.</title>
        <authorList>
            <person name="Huang Y."/>
            <person name="Zhou Z."/>
        </authorList>
    </citation>
    <scope>NUCLEOTIDE SEQUENCE [LARGE SCALE GENOMIC DNA]</scope>
    <source>
        <strain evidence="9 10">ZH6</strain>
    </source>
</reference>
<keyword evidence="4 6" id="KW-0479">Metal-binding</keyword>
<dbReference type="Gene3D" id="3.90.230.10">
    <property type="entry name" value="Creatinase/methionine aminopeptidase superfamily"/>
    <property type="match status" value="1"/>
</dbReference>
<evidence type="ECO:0000259" key="8">
    <source>
        <dbReference type="Pfam" id="PF00557"/>
    </source>
</evidence>
<feature type="binding site" evidence="6">
    <location>
        <position position="96"/>
    </location>
    <ligand>
        <name>a divalent metal cation</name>
        <dbReference type="ChEBI" id="CHEBI:60240"/>
        <label>1</label>
    </ligand>
</feature>
<comment type="caution">
    <text evidence="9">The sequence shown here is derived from an EMBL/GenBank/DDBJ whole genome shotgun (WGS) entry which is preliminary data.</text>
</comment>
<sequence>MSKIIYKSVEEIELIRESSLLVSKTHGEIAKVIGPGVTTLELNKLAETFIRDNGGVPAFLNYNGFPYSLCISLNDQVVHGFPSKHELREGDLVSVDCGVILHKYYGDSAFTFAIGEVDELTQKLMRVTRECLDLGVEKAVVGMRIGDIGHAVQQHAEKNGFGVVKELVGHGVGTRLHEKPEVPNYGKRGSGTKLEEGMVIAIEPMINAGRAGVKFWDDGWTVSTVDKKPSAHYEHTVAVKRGKADVLSTFSYIDKVLEEKNKN</sequence>
<evidence type="ECO:0000256" key="2">
    <source>
        <dbReference type="ARBA" id="ARBA00022438"/>
    </source>
</evidence>
<dbReference type="PANTHER" id="PTHR43330:SF27">
    <property type="entry name" value="METHIONINE AMINOPEPTIDASE"/>
    <property type="match status" value="1"/>
</dbReference>
<comment type="subunit">
    <text evidence="6">Monomer.</text>
</comment>
<feature type="binding site" evidence="6">
    <location>
        <position position="79"/>
    </location>
    <ligand>
        <name>substrate</name>
    </ligand>
</feature>
<evidence type="ECO:0000313" key="10">
    <source>
        <dbReference type="Proteomes" id="UP000260823"/>
    </source>
</evidence>
<keyword evidence="10" id="KW-1185">Reference proteome</keyword>
<dbReference type="GO" id="GO:0006508">
    <property type="term" value="P:proteolysis"/>
    <property type="evidence" value="ECO:0007669"/>
    <property type="project" value="UniProtKB-KW"/>
</dbReference>
<dbReference type="SUPFAM" id="SSF55920">
    <property type="entry name" value="Creatinase/aminopeptidase"/>
    <property type="match status" value="1"/>
</dbReference>
<dbReference type="GO" id="GO:0004239">
    <property type="term" value="F:initiator methionyl aminopeptidase activity"/>
    <property type="evidence" value="ECO:0007669"/>
    <property type="project" value="UniProtKB-UniRule"/>
</dbReference>
<feature type="binding site" evidence="6">
    <location>
        <position position="234"/>
    </location>
    <ligand>
        <name>a divalent metal cation</name>
        <dbReference type="ChEBI" id="CHEBI:60240"/>
        <label>2</label>
        <note>catalytic</note>
    </ligand>
</feature>
<dbReference type="InterPro" id="IPR000994">
    <property type="entry name" value="Pept_M24"/>
</dbReference>
<dbReference type="PANTHER" id="PTHR43330">
    <property type="entry name" value="METHIONINE AMINOPEPTIDASE"/>
    <property type="match status" value="1"/>
</dbReference>
<feature type="binding site" evidence="6">
    <location>
        <position position="107"/>
    </location>
    <ligand>
        <name>a divalent metal cation</name>
        <dbReference type="ChEBI" id="CHEBI:60240"/>
        <label>1</label>
    </ligand>
</feature>
<dbReference type="AlphaFoldDB" id="A0A3E2NR01"/>
<dbReference type="EMBL" id="QWDE01000002">
    <property type="protein sequence ID" value="RFZ83422.1"/>
    <property type="molecule type" value="Genomic_DNA"/>
</dbReference>
<dbReference type="OrthoDB" id="9802055at2"/>
<dbReference type="EC" id="3.4.11.18" evidence="6 7"/>